<dbReference type="HOGENOM" id="CLU_009437_2_0_1"/>
<organism evidence="8 9">
    <name type="scientific">Hapsidospora chrysogenum (strain ATCC 11550 / CBS 779.69 / DSM 880 / IAM 14645 / JCM 23072 / IMI 49137)</name>
    <name type="common">Acremonium chrysogenum</name>
    <dbReference type="NCBI Taxonomy" id="857340"/>
    <lineage>
        <taxon>Eukaryota</taxon>
        <taxon>Fungi</taxon>
        <taxon>Dikarya</taxon>
        <taxon>Ascomycota</taxon>
        <taxon>Pezizomycotina</taxon>
        <taxon>Sordariomycetes</taxon>
        <taxon>Hypocreomycetidae</taxon>
        <taxon>Hypocreales</taxon>
        <taxon>Bionectriaceae</taxon>
        <taxon>Hapsidospora</taxon>
    </lineage>
</organism>
<dbReference type="GO" id="GO:0090522">
    <property type="term" value="P:vesicle tethering involved in exocytosis"/>
    <property type="evidence" value="ECO:0007669"/>
    <property type="project" value="UniProtKB-UniRule"/>
</dbReference>
<dbReference type="AlphaFoldDB" id="A0A086T169"/>
<keyword evidence="3 5" id="KW-0268">Exocytosis</keyword>
<dbReference type="GO" id="GO:0006893">
    <property type="term" value="P:Golgi to plasma membrane transport"/>
    <property type="evidence" value="ECO:0007669"/>
    <property type="project" value="TreeGrafter"/>
</dbReference>
<evidence type="ECO:0000256" key="2">
    <source>
        <dbReference type="ARBA" id="ARBA00022448"/>
    </source>
</evidence>
<dbReference type="Gene3D" id="1.20.58.670">
    <property type="entry name" value="Dsl1p vesicle tethering complex, Tip20p subunit, domain D"/>
    <property type="match status" value="1"/>
</dbReference>
<dbReference type="GO" id="GO:0016020">
    <property type="term" value="C:membrane"/>
    <property type="evidence" value="ECO:0007669"/>
    <property type="project" value="TreeGrafter"/>
</dbReference>
<protein>
    <recommendedName>
        <fullName evidence="5">Exocyst complex component SEC15</fullName>
    </recommendedName>
</protein>
<dbReference type="PIRSF" id="PIRSF025007">
    <property type="entry name" value="Sec15"/>
    <property type="match status" value="1"/>
</dbReference>
<feature type="domain" description="Exocyst complex subunit EXOC6/Sec15 C-terminal" evidence="6">
    <location>
        <begin position="407"/>
        <end position="741"/>
    </location>
</feature>
<dbReference type="InterPro" id="IPR046361">
    <property type="entry name" value="EXOC6/Sec15_C"/>
</dbReference>
<comment type="function">
    <text evidence="5">Component of the exocyst complex involved in the docking of exocytic vesicles with fusion sites on the plasma membrane.</text>
</comment>
<keyword evidence="4" id="KW-0175">Coiled coil</keyword>
<evidence type="ECO:0000256" key="4">
    <source>
        <dbReference type="ARBA" id="ARBA00023054"/>
    </source>
</evidence>
<dbReference type="FunFam" id="1.10.357.30:FF:000004">
    <property type="entry name" value="Exocyst complex component SEC15"/>
    <property type="match status" value="1"/>
</dbReference>
<evidence type="ECO:0000259" key="6">
    <source>
        <dbReference type="Pfam" id="PF04091"/>
    </source>
</evidence>
<dbReference type="FunFam" id="1.20.58.670:FF:000004">
    <property type="entry name" value="Exocyst complex component SEC15"/>
    <property type="match status" value="1"/>
</dbReference>
<dbReference type="InterPro" id="IPR048359">
    <property type="entry name" value="EXOC6_Sec15_N"/>
</dbReference>
<dbReference type="InterPro" id="IPR042045">
    <property type="entry name" value="EXOC6/Sec15_C_dom1"/>
</dbReference>
<comment type="caution">
    <text evidence="8">The sequence shown here is derived from an EMBL/GenBank/DDBJ whole genome shotgun (WGS) entry which is preliminary data.</text>
</comment>
<evidence type="ECO:0000259" key="7">
    <source>
        <dbReference type="Pfam" id="PF20651"/>
    </source>
</evidence>
<evidence type="ECO:0000256" key="5">
    <source>
        <dbReference type="PIRNR" id="PIRNR025007"/>
    </source>
</evidence>
<proteinExistence type="inferred from homology"/>
<evidence type="ECO:0000313" key="9">
    <source>
        <dbReference type="Proteomes" id="UP000029964"/>
    </source>
</evidence>
<reference evidence="9" key="1">
    <citation type="journal article" date="2014" name="Genome Announc.">
        <title>Genome sequence and annotation of Acremonium chrysogenum, producer of the beta-lactam antibiotic cephalosporin C.</title>
        <authorList>
            <person name="Terfehr D."/>
            <person name="Dahlmann T.A."/>
            <person name="Specht T."/>
            <person name="Zadra I."/>
            <person name="Kuernsteiner H."/>
            <person name="Kueck U."/>
        </authorList>
    </citation>
    <scope>NUCLEOTIDE SEQUENCE [LARGE SCALE GENOMIC DNA]</scope>
    <source>
        <strain evidence="9">ATCC 11550 / CBS 779.69 / DSM 880 / IAM 14645 / JCM 23072 / IMI 49137</strain>
    </source>
</reference>
<dbReference type="STRING" id="857340.A0A086T169"/>
<gene>
    <name evidence="8" type="ORF">ACRE_061210</name>
</gene>
<dbReference type="PANTHER" id="PTHR12702">
    <property type="entry name" value="SEC15"/>
    <property type="match status" value="1"/>
</dbReference>
<keyword evidence="9" id="KW-1185">Reference proteome</keyword>
<dbReference type="Gene3D" id="1.10.357.30">
    <property type="entry name" value="Exocyst complex subunit Sec15 C-terminal domain, N-terminal subdomain"/>
    <property type="match status" value="1"/>
</dbReference>
<feature type="domain" description="Exocyst complex component EXOC6/Sec15 N-terminal" evidence="7">
    <location>
        <begin position="53"/>
        <end position="225"/>
    </location>
</feature>
<dbReference type="Proteomes" id="UP000029964">
    <property type="component" value="Unassembled WGS sequence"/>
</dbReference>
<dbReference type="GO" id="GO:0000145">
    <property type="term" value="C:exocyst"/>
    <property type="evidence" value="ECO:0007669"/>
    <property type="project" value="UniProtKB-UniRule"/>
</dbReference>
<dbReference type="Pfam" id="PF04091">
    <property type="entry name" value="Sec15_C"/>
    <property type="match status" value="1"/>
</dbReference>
<name>A0A086T169_HAPC1</name>
<accession>A0A086T169</accession>
<dbReference type="PANTHER" id="PTHR12702:SF0">
    <property type="entry name" value="EXOCYST COMPLEX COMPONENT 6"/>
    <property type="match status" value="1"/>
</dbReference>
<dbReference type="InterPro" id="IPR007225">
    <property type="entry name" value="EXOC6/Sec15"/>
</dbReference>
<sequence>MPRRPVAFDDYGTAVPQIILSSSDSDFVDQLIPVLKDAAHSNRTPALVHRFGRYAEEREADIERIGLTKHEEFLDSVSRLQHVREGTVSLTGEILKLNQSIQASTEKLAEQKGALVNTKAVRQNIADASSALTDSLKILHAVNHAHDLVRRKNYYSALKSLEDLQNEHLVPILQNRYATQHRLADVIQKSIPASQKAISEAVMSDLNTWLFRIRETSQFLGEVSFYHTEMRRTRQRKRVEEDSFVGKFKLNSSIELVCDESEEFDVLDNEELQVDFTPLFEALHIHDALGQSERFRAEYSTTRRQQKDLLIPTSVELLSEDESSLSSLLEGIAGFAIIEKATTRRAPQLRPAADVEELWESMCTAAINLTTKALNDVNNAEVILKIKTFISLFIQTMEGWGYSVSTLDAFLLKLFDKYAELLKRRFSEDFQEIVFTDDYMPMAINTLEEYEKVVSVSWFSHEKTAEELTFPCVLPFSQMYPLCCIDIRNFLNQFYFFSDDHFQHPDSLDELLTEKVCKSLVERLSSQYLGQIVQILINLEHFEIACQELEQLLIRARSSTSAGGPLKLNATEEFRNNKKTAEKRIFELVNSKIDDLVDTAEYDWTPSTTATEPSNYMQTLTRYLSNIMNSTLLGLPREIKELIYFDALSHAGNKILALPLSADVKHINAHGVSALAQDVQYLTEFVDSLENGQMLRENLDELQQTVNLIQSDNQDEFFDISTRNKKYGRVDAHNGLKLLEKLTPVTQAPTKSAPLSNFSSRFGMMK</sequence>
<keyword evidence="2 5" id="KW-0813">Transport</keyword>
<evidence type="ECO:0000256" key="1">
    <source>
        <dbReference type="ARBA" id="ARBA00007944"/>
    </source>
</evidence>
<dbReference type="GO" id="GO:0006886">
    <property type="term" value="P:intracellular protein transport"/>
    <property type="evidence" value="ECO:0007669"/>
    <property type="project" value="InterPro"/>
</dbReference>
<evidence type="ECO:0000313" key="8">
    <source>
        <dbReference type="EMBL" id="KFH43101.1"/>
    </source>
</evidence>
<dbReference type="InterPro" id="IPR042044">
    <property type="entry name" value="EXOC6PINT-1/Sec15/Tip20_C_dom2"/>
</dbReference>
<dbReference type="Pfam" id="PF20651">
    <property type="entry name" value="EXOC6_Sec15_N"/>
    <property type="match status" value="1"/>
</dbReference>
<evidence type="ECO:0000256" key="3">
    <source>
        <dbReference type="ARBA" id="ARBA00022483"/>
    </source>
</evidence>
<dbReference type="OrthoDB" id="10267033at2759"/>
<dbReference type="EMBL" id="JPKY01000077">
    <property type="protein sequence ID" value="KFH43101.1"/>
    <property type="molecule type" value="Genomic_DNA"/>
</dbReference>
<comment type="similarity">
    <text evidence="1 5">Belongs to the SEC15 family.</text>
</comment>